<evidence type="ECO:0000256" key="1">
    <source>
        <dbReference type="SAM" id="MobiDB-lite"/>
    </source>
</evidence>
<feature type="region of interest" description="Disordered" evidence="1">
    <location>
        <begin position="175"/>
        <end position="233"/>
    </location>
</feature>
<dbReference type="OrthoDB" id="331422at2157"/>
<feature type="compositionally biased region" description="Acidic residues" evidence="1">
    <location>
        <begin position="54"/>
        <end position="77"/>
    </location>
</feature>
<feature type="compositionally biased region" description="Gly residues" evidence="1">
    <location>
        <begin position="204"/>
        <end position="213"/>
    </location>
</feature>
<evidence type="ECO:0000313" key="3">
    <source>
        <dbReference type="Proteomes" id="UP000011650"/>
    </source>
</evidence>
<gene>
    <name evidence="2" type="ORF">C469_15513</name>
</gene>
<name>M0NHV2_9EURY</name>
<comment type="caution">
    <text evidence="2">The sequence shown here is derived from an EMBL/GenBank/DDBJ whole genome shotgun (WGS) entry which is preliminary data.</text>
</comment>
<sequence length="233" mass="23842">MPELACKIEGCDYEGSPQGLRSHLHGRKDDEHVDAATDRLHHDWYPVAYGLDEARDDDEGGDEGGDTPSDDPPEDANSDPSEVGTGEGGADTLDPDPSDGGAESPDEADEYAAQWEGADTPSDDPPEDADPGPSEEGSDGEGDETPSSDPSEGAGPGLGTALVLGTGALAVAVLLRGRGSDPTEGGTESPDATNPDDTHDEGGRGGTGWGQDGGSDPFEGTDTDDMEYTPTET</sequence>
<dbReference type="EMBL" id="AOJG01000041">
    <property type="protein sequence ID" value="EMA57153.1"/>
    <property type="molecule type" value="Genomic_DNA"/>
</dbReference>
<dbReference type="Proteomes" id="UP000011650">
    <property type="component" value="Unassembled WGS sequence"/>
</dbReference>
<protein>
    <submittedName>
        <fullName evidence="2">Uncharacterized protein</fullName>
    </submittedName>
</protein>
<evidence type="ECO:0000313" key="2">
    <source>
        <dbReference type="EMBL" id="EMA57153.1"/>
    </source>
</evidence>
<feature type="compositionally biased region" description="Acidic residues" evidence="1">
    <location>
        <begin position="121"/>
        <end position="130"/>
    </location>
</feature>
<feature type="region of interest" description="Disordered" evidence="1">
    <location>
        <begin position="1"/>
        <end position="28"/>
    </location>
</feature>
<feature type="compositionally biased region" description="Acidic residues" evidence="1">
    <location>
        <begin position="136"/>
        <end position="146"/>
    </location>
</feature>
<organism evidence="2 3">
    <name type="scientific">Halorubrum lipolyticum DSM 21995</name>
    <dbReference type="NCBI Taxonomy" id="1227482"/>
    <lineage>
        <taxon>Archaea</taxon>
        <taxon>Methanobacteriati</taxon>
        <taxon>Methanobacteriota</taxon>
        <taxon>Stenosarchaea group</taxon>
        <taxon>Halobacteria</taxon>
        <taxon>Halobacteriales</taxon>
        <taxon>Haloferacaceae</taxon>
        <taxon>Halorubrum</taxon>
    </lineage>
</organism>
<dbReference type="AlphaFoldDB" id="M0NHV2"/>
<accession>M0NHV2</accession>
<reference evidence="2 3" key="1">
    <citation type="journal article" date="2014" name="PLoS Genet.">
        <title>Phylogenetically driven sequencing of extremely halophilic archaea reveals strategies for static and dynamic osmo-response.</title>
        <authorList>
            <person name="Becker E.A."/>
            <person name="Seitzer P.M."/>
            <person name="Tritt A."/>
            <person name="Larsen D."/>
            <person name="Krusor M."/>
            <person name="Yao A.I."/>
            <person name="Wu D."/>
            <person name="Madern D."/>
            <person name="Eisen J.A."/>
            <person name="Darling A.E."/>
            <person name="Facciotti M.T."/>
        </authorList>
    </citation>
    <scope>NUCLEOTIDE SEQUENCE [LARGE SCALE GENOMIC DNA]</scope>
    <source>
        <strain evidence="2 3">DSM 21995</strain>
    </source>
</reference>
<proteinExistence type="predicted"/>
<keyword evidence="3" id="KW-1185">Reference proteome</keyword>
<feature type="region of interest" description="Disordered" evidence="1">
    <location>
        <begin position="48"/>
        <end position="161"/>
    </location>
</feature>
<dbReference type="STRING" id="1227482.C469_15513"/>
<dbReference type="RefSeq" id="WP_008008212.1">
    <property type="nucleotide sequence ID" value="NZ_AOJG01000041.1"/>
</dbReference>